<evidence type="ECO:0000259" key="6">
    <source>
        <dbReference type="SMART" id="SM00729"/>
    </source>
</evidence>
<keyword evidence="2" id="KW-0949">S-adenosyl-L-methionine</keyword>
<dbReference type="OrthoDB" id="9762608at2"/>
<dbReference type="SMART" id="SM00729">
    <property type="entry name" value="Elp3"/>
    <property type="match status" value="1"/>
</dbReference>
<dbReference type="SFLD" id="SFLDS00029">
    <property type="entry name" value="Radical_SAM"/>
    <property type="match status" value="1"/>
</dbReference>
<dbReference type="GO" id="GO:0005829">
    <property type="term" value="C:cytosol"/>
    <property type="evidence" value="ECO:0007669"/>
    <property type="project" value="TreeGrafter"/>
</dbReference>
<feature type="domain" description="Elp3/MiaA/NifB-like radical SAM core" evidence="6">
    <location>
        <begin position="256"/>
        <end position="455"/>
    </location>
</feature>
<dbReference type="InterPro" id="IPR006638">
    <property type="entry name" value="Elp3/MiaA/NifB-like_rSAM"/>
</dbReference>
<keyword evidence="4" id="KW-0408">Iron</keyword>
<evidence type="ECO:0000313" key="7">
    <source>
        <dbReference type="EMBL" id="SMC71184.1"/>
    </source>
</evidence>
<gene>
    <name evidence="7" type="ORF">SAMN02746065_10822</name>
</gene>
<organism evidence="7 8">
    <name type="scientific">Desulfocicer vacuolatum DSM 3385</name>
    <dbReference type="NCBI Taxonomy" id="1121400"/>
    <lineage>
        <taxon>Bacteria</taxon>
        <taxon>Pseudomonadati</taxon>
        <taxon>Thermodesulfobacteriota</taxon>
        <taxon>Desulfobacteria</taxon>
        <taxon>Desulfobacterales</taxon>
        <taxon>Desulfobacteraceae</taxon>
        <taxon>Desulfocicer</taxon>
    </lineage>
</organism>
<dbReference type="GO" id="GO:0051536">
    <property type="term" value="F:iron-sulfur cluster binding"/>
    <property type="evidence" value="ECO:0007669"/>
    <property type="project" value="UniProtKB-KW"/>
</dbReference>
<keyword evidence="5" id="KW-0411">Iron-sulfur</keyword>
<accession>A0A1W2BEC7</accession>
<dbReference type="InterPro" id="IPR058240">
    <property type="entry name" value="rSAM_sf"/>
</dbReference>
<evidence type="ECO:0000256" key="4">
    <source>
        <dbReference type="ARBA" id="ARBA00023004"/>
    </source>
</evidence>
<dbReference type="GO" id="GO:0003824">
    <property type="term" value="F:catalytic activity"/>
    <property type="evidence" value="ECO:0007669"/>
    <property type="project" value="InterPro"/>
</dbReference>
<protein>
    <submittedName>
        <fullName evidence="7">Radical SAM superfamily enzyme YgiQ, UPF0313 family</fullName>
    </submittedName>
</protein>
<dbReference type="SUPFAM" id="SSF102114">
    <property type="entry name" value="Radical SAM enzymes"/>
    <property type="match status" value="1"/>
</dbReference>
<reference evidence="7 8" key="1">
    <citation type="submission" date="2017-04" db="EMBL/GenBank/DDBJ databases">
        <authorList>
            <person name="Afonso C.L."/>
            <person name="Miller P.J."/>
            <person name="Scott M.A."/>
            <person name="Spackman E."/>
            <person name="Goraichik I."/>
            <person name="Dimitrov K.M."/>
            <person name="Suarez D.L."/>
            <person name="Swayne D.E."/>
        </authorList>
    </citation>
    <scope>NUCLEOTIDE SEQUENCE [LARGE SCALE GENOMIC DNA]</scope>
    <source>
        <strain evidence="7 8">DSM 3385</strain>
    </source>
</reference>
<proteinExistence type="predicted"/>
<evidence type="ECO:0000256" key="3">
    <source>
        <dbReference type="ARBA" id="ARBA00022723"/>
    </source>
</evidence>
<dbReference type="GO" id="GO:0046872">
    <property type="term" value="F:metal ion binding"/>
    <property type="evidence" value="ECO:0007669"/>
    <property type="project" value="UniProtKB-KW"/>
</dbReference>
<dbReference type="Proteomes" id="UP000192418">
    <property type="component" value="Unassembled WGS sequence"/>
</dbReference>
<dbReference type="AlphaFoldDB" id="A0A1W2BEC7"/>
<evidence type="ECO:0000256" key="2">
    <source>
        <dbReference type="ARBA" id="ARBA00022691"/>
    </source>
</evidence>
<name>A0A1W2BEC7_9BACT</name>
<dbReference type="STRING" id="1121400.SAMN02746065_10822"/>
<comment type="cofactor">
    <cofactor evidence="1">
        <name>[4Fe-4S] cluster</name>
        <dbReference type="ChEBI" id="CHEBI:49883"/>
    </cofactor>
</comment>
<dbReference type="PANTHER" id="PTHR43409:SF7">
    <property type="entry name" value="BLL1977 PROTEIN"/>
    <property type="match status" value="1"/>
</dbReference>
<evidence type="ECO:0000313" key="8">
    <source>
        <dbReference type="Proteomes" id="UP000192418"/>
    </source>
</evidence>
<evidence type="ECO:0000256" key="5">
    <source>
        <dbReference type="ARBA" id="ARBA00023014"/>
    </source>
</evidence>
<dbReference type="PANTHER" id="PTHR43409">
    <property type="entry name" value="ANAEROBIC MAGNESIUM-PROTOPORPHYRIN IX MONOMETHYL ESTER CYCLASE-RELATED"/>
    <property type="match status" value="1"/>
</dbReference>
<dbReference type="EMBL" id="FWXY01000008">
    <property type="protein sequence ID" value="SMC71184.1"/>
    <property type="molecule type" value="Genomic_DNA"/>
</dbReference>
<dbReference type="RefSeq" id="WP_084068423.1">
    <property type="nucleotide sequence ID" value="NZ_FWXY01000008.1"/>
</dbReference>
<dbReference type="InterPro" id="IPR007197">
    <property type="entry name" value="rSAM"/>
</dbReference>
<sequence>MILIFPPLGKPCEPPAGVALLAGALKQNGCACTAIDANIDGLLWLARHGRQRPGDSWTRRALSHFDDNIKDLKNPDLYANNGRYRQRVMDVNRVISVSCSPRFRLSLSDYVDSELSPVKSEDLLASARNFKDNPFYGYFKSALAPEIEKSSSVHVGISICYLNQALVGFALAGWIKATFPGKKIILGGGLISSWMSAPGWKNPFFPLIDTMIRGRGEDAVVAMAQGKSWDEKPHPCHRVVPDFEFCNWERYLAPGAVIPYRTAIGCYWRKCRFCPETVEGALYQPQKNKDLVDDLTRLKQQVNGSHVHFLDDAVSPSFLRTLAGRSMPFTWYGFVRFTRDLADPAFCRALYQSGCRMLKLGLESGDPHVLEQMNKGTDLAMAARVLSCLKKAGIATYVYLLFGTAFEDEAAAHRTLRYVVDNSDNISFLNLAIFNLPRFSSEVPLLETHDFYAGDLSLYLGFNHPLGWNRRQIRIFLDKKFKKHPAIAPILRNDPPFFTSNHAMFIKPPKSE</sequence>
<dbReference type="SFLD" id="SFLDG01082">
    <property type="entry name" value="B12-binding_domain_containing"/>
    <property type="match status" value="1"/>
</dbReference>
<dbReference type="InterPro" id="IPR051198">
    <property type="entry name" value="BchE-like"/>
</dbReference>
<dbReference type="Gene3D" id="3.30.750.200">
    <property type="match status" value="1"/>
</dbReference>
<keyword evidence="8" id="KW-1185">Reference proteome</keyword>
<evidence type="ECO:0000256" key="1">
    <source>
        <dbReference type="ARBA" id="ARBA00001966"/>
    </source>
</evidence>
<keyword evidence="3" id="KW-0479">Metal-binding</keyword>